<dbReference type="AlphaFoldDB" id="X6P3Z8"/>
<evidence type="ECO:0000313" key="3">
    <source>
        <dbReference type="Proteomes" id="UP000023152"/>
    </source>
</evidence>
<feature type="region of interest" description="Disordered" evidence="1">
    <location>
        <begin position="1"/>
        <end position="33"/>
    </location>
</feature>
<accession>X6P3Z8</accession>
<dbReference type="PANTHER" id="PTHR23082">
    <property type="entry name" value="TRANSCRIPTION INITIATION FACTOR IIIC TFIIIC , POLYPEPTIDE 3-RELATED"/>
    <property type="match status" value="1"/>
</dbReference>
<feature type="compositionally biased region" description="Basic and acidic residues" evidence="1">
    <location>
        <begin position="7"/>
        <end position="16"/>
    </location>
</feature>
<evidence type="ECO:0000256" key="1">
    <source>
        <dbReference type="SAM" id="MobiDB-lite"/>
    </source>
</evidence>
<dbReference type="SUPFAM" id="SSF48452">
    <property type="entry name" value="TPR-like"/>
    <property type="match status" value="1"/>
</dbReference>
<keyword evidence="3" id="KW-1185">Reference proteome</keyword>
<feature type="compositionally biased region" description="Acidic residues" evidence="1">
    <location>
        <begin position="17"/>
        <end position="33"/>
    </location>
</feature>
<feature type="region of interest" description="Disordered" evidence="1">
    <location>
        <begin position="179"/>
        <end position="219"/>
    </location>
</feature>
<dbReference type="SMART" id="SM00028">
    <property type="entry name" value="TPR"/>
    <property type="match status" value="2"/>
</dbReference>
<sequence length="488" mass="58090">MEMEKEENEKKDKEKEAEEEAKAEEEEEEDFKTEEEASLAYVVWPSHWKQHLLNVGIFGTMCISRNHLYLEFMKQSLRAIHPHCRELYRNGQWKEYLETCEMQMLEILVACDKQAYANLKPILPANRHKKLPDSSSYTQKFLSHVLSDVRVLEMLLLLAKIWLQWPLTQEYEDEYDKEMKKEENNRKHKSKGAASKIKDKDKGKKKDNKNKVKHKNKSKYKKDKQWIKWSLDLLKILIEIVYISKHTQRLEKQSSMCSEYLAELCMMNADLHFQNEDYDDCYKLLIQASDLVPNNPYPIQFLHLVIEKKRHHTKIFKTIHRRLNTYIHANENPINYALMGANNLLVRGYCDDALELYEKALQWSENQNKQDYVVRLHFLIGVAMLEHAVKRTTQNPNFYMMKGMCYFKKYMTLSNSNIESLYNFGRALHMLGLFGPASIYYNRVIDIVYKKFPNSISSSIKQNIKQDKEHDNKSYNNMSNWIDNEKFM</sequence>
<dbReference type="OrthoDB" id="9991317at2759"/>
<protein>
    <submittedName>
        <fullName evidence="2">Uncharacterized protein</fullName>
    </submittedName>
</protein>
<comment type="caution">
    <text evidence="2">The sequence shown here is derived from an EMBL/GenBank/DDBJ whole genome shotgun (WGS) entry which is preliminary data.</text>
</comment>
<dbReference type="InterPro" id="IPR019734">
    <property type="entry name" value="TPR_rpt"/>
</dbReference>
<gene>
    <name evidence="2" type="ORF">RFI_04268</name>
</gene>
<reference evidence="2 3" key="1">
    <citation type="journal article" date="2013" name="Curr. Biol.">
        <title>The Genome of the Foraminiferan Reticulomyxa filosa.</title>
        <authorList>
            <person name="Glockner G."/>
            <person name="Hulsmann N."/>
            <person name="Schleicher M."/>
            <person name="Noegel A.A."/>
            <person name="Eichinger L."/>
            <person name="Gallinger C."/>
            <person name="Pawlowski J."/>
            <person name="Sierra R."/>
            <person name="Euteneuer U."/>
            <person name="Pillet L."/>
            <person name="Moustafa A."/>
            <person name="Platzer M."/>
            <person name="Groth M."/>
            <person name="Szafranski K."/>
            <person name="Schliwa M."/>
        </authorList>
    </citation>
    <scope>NUCLEOTIDE SEQUENCE [LARGE SCALE GENOMIC DNA]</scope>
</reference>
<dbReference type="Gene3D" id="1.25.40.10">
    <property type="entry name" value="Tetratricopeptide repeat domain"/>
    <property type="match status" value="1"/>
</dbReference>
<feature type="compositionally biased region" description="Basic residues" evidence="1">
    <location>
        <begin position="205"/>
        <end position="219"/>
    </location>
</feature>
<dbReference type="GO" id="GO:0000127">
    <property type="term" value="C:transcription factor TFIIIC complex"/>
    <property type="evidence" value="ECO:0007669"/>
    <property type="project" value="TreeGrafter"/>
</dbReference>
<dbReference type="PANTHER" id="PTHR23082:SF0">
    <property type="entry name" value="GENERAL TRANSCRIPTION FACTOR 3C POLYPEPTIDE 3"/>
    <property type="match status" value="1"/>
</dbReference>
<dbReference type="GO" id="GO:0006383">
    <property type="term" value="P:transcription by RNA polymerase III"/>
    <property type="evidence" value="ECO:0007669"/>
    <property type="project" value="InterPro"/>
</dbReference>
<name>X6P3Z8_RETFI</name>
<evidence type="ECO:0000313" key="2">
    <source>
        <dbReference type="EMBL" id="ETO32848.1"/>
    </source>
</evidence>
<dbReference type="EMBL" id="ASPP01003874">
    <property type="protein sequence ID" value="ETO32848.1"/>
    <property type="molecule type" value="Genomic_DNA"/>
</dbReference>
<proteinExistence type="predicted"/>
<dbReference type="Proteomes" id="UP000023152">
    <property type="component" value="Unassembled WGS sequence"/>
</dbReference>
<organism evidence="2 3">
    <name type="scientific">Reticulomyxa filosa</name>
    <dbReference type="NCBI Taxonomy" id="46433"/>
    <lineage>
        <taxon>Eukaryota</taxon>
        <taxon>Sar</taxon>
        <taxon>Rhizaria</taxon>
        <taxon>Retaria</taxon>
        <taxon>Foraminifera</taxon>
        <taxon>Monothalamids</taxon>
        <taxon>Reticulomyxidae</taxon>
        <taxon>Reticulomyxa</taxon>
    </lineage>
</organism>
<dbReference type="InterPro" id="IPR039340">
    <property type="entry name" value="Tfc4/TFIIIC-102/Sfc4"/>
</dbReference>
<dbReference type="InterPro" id="IPR011990">
    <property type="entry name" value="TPR-like_helical_dom_sf"/>
</dbReference>